<dbReference type="PROSITE" id="PS50076">
    <property type="entry name" value="DNAJ_2"/>
    <property type="match status" value="1"/>
</dbReference>
<evidence type="ECO:0000313" key="5">
    <source>
        <dbReference type="RefSeq" id="XP_034289668.1"/>
    </source>
</evidence>
<dbReference type="AlphaFoldDB" id="A0A6P9D1J3"/>
<dbReference type="PRINTS" id="PR00625">
    <property type="entry name" value="JDOMAIN"/>
</dbReference>
<evidence type="ECO:0000256" key="1">
    <source>
        <dbReference type="ARBA" id="ARBA00023186"/>
    </source>
</evidence>
<protein>
    <submittedName>
        <fullName evidence="5">DnaJ homolog subfamily B member 6-like isoform X1</fullName>
    </submittedName>
</protein>
<dbReference type="InterPro" id="IPR001623">
    <property type="entry name" value="DnaJ_domain"/>
</dbReference>
<dbReference type="GO" id="GO:0032436">
    <property type="term" value="P:positive regulation of proteasomal ubiquitin-dependent protein catabolic process"/>
    <property type="evidence" value="ECO:0007669"/>
    <property type="project" value="TreeGrafter"/>
</dbReference>
<dbReference type="GO" id="GO:0036503">
    <property type="term" value="P:ERAD pathway"/>
    <property type="evidence" value="ECO:0007669"/>
    <property type="project" value="TreeGrafter"/>
</dbReference>
<dbReference type="PANTHER" id="PTHR45168:SF1">
    <property type="entry name" value="DNAJ HOMOLOG SUBFAMILY B MEMBER 2"/>
    <property type="match status" value="1"/>
</dbReference>
<dbReference type="GO" id="GO:0030544">
    <property type="term" value="F:Hsp70 protein binding"/>
    <property type="evidence" value="ECO:0007669"/>
    <property type="project" value="InterPro"/>
</dbReference>
<evidence type="ECO:0000256" key="2">
    <source>
        <dbReference type="SAM" id="MobiDB-lite"/>
    </source>
</evidence>
<dbReference type="GeneID" id="117675288"/>
<dbReference type="GO" id="GO:0042026">
    <property type="term" value="P:protein refolding"/>
    <property type="evidence" value="ECO:0007669"/>
    <property type="project" value="TreeGrafter"/>
</dbReference>
<dbReference type="FunFam" id="1.10.287.110:FF:000021">
    <property type="entry name" value="DnaJ (Hsp40) homolog, subfamily B, member 2"/>
    <property type="match status" value="1"/>
</dbReference>
<dbReference type="GO" id="GO:0005789">
    <property type="term" value="C:endoplasmic reticulum membrane"/>
    <property type="evidence" value="ECO:0007669"/>
    <property type="project" value="TreeGrafter"/>
</dbReference>
<dbReference type="RefSeq" id="XP_034289668.1">
    <property type="nucleotide sequence ID" value="XM_034433777.2"/>
</dbReference>
<dbReference type="GO" id="GO:0001671">
    <property type="term" value="F:ATPase activator activity"/>
    <property type="evidence" value="ECO:0007669"/>
    <property type="project" value="TreeGrafter"/>
</dbReference>
<dbReference type="PANTHER" id="PTHR45168">
    <property type="entry name" value="DNAJ HOMOLOG SUBFAMILY B MEMBER 2"/>
    <property type="match status" value="1"/>
</dbReference>
<evidence type="ECO:0000313" key="4">
    <source>
        <dbReference type="Proteomes" id="UP001652622"/>
    </source>
</evidence>
<name>A0A6P9D1J3_PANGU</name>
<dbReference type="InterPro" id="IPR036869">
    <property type="entry name" value="J_dom_sf"/>
</dbReference>
<dbReference type="GO" id="GO:0005829">
    <property type="term" value="C:cytosol"/>
    <property type="evidence" value="ECO:0007669"/>
    <property type="project" value="TreeGrafter"/>
</dbReference>
<dbReference type="Proteomes" id="UP001652622">
    <property type="component" value="Unplaced"/>
</dbReference>
<feature type="domain" description="J" evidence="3">
    <location>
        <begin position="3"/>
        <end position="69"/>
    </location>
</feature>
<feature type="region of interest" description="Disordered" evidence="2">
    <location>
        <begin position="223"/>
        <end position="264"/>
    </location>
</feature>
<keyword evidence="1" id="KW-0143">Chaperone</keyword>
<proteinExistence type="predicted"/>
<organism evidence="4 5">
    <name type="scientific">Pantherophis guttatus</name>
    <name type="common">Corn snake</name>
    <name type="synonym">Elaphe guttata</name>
    <dbReference type="NCBI Taxonomy" id="94885"/>
    <lineage>
        <taxon>Eukaryota</taxon>
        <taxon>Metazoa</taxon>
        <taxon>Chordata</taxon>
        <taxon>Craniata</taxon>
        <taxon>Vertebrata</taxon>
        <taxon>Euteleostomi</taxon>
        <taxon>Lepidosauria</taxon>
        <taxon>Squamata</taxon>
        <taxon>Bifurcata</taxon>
        <taxon>Unidentata</taxon>
        <taxon>Episquamata</taxon>
        <taxon>Toxicofera</taxon>
        <taxon>Serpentes</taxon>
        <taxon>Colubroidea</taxon>
        <taxon>Colubridae</taxon>
        <taxon>Colubrinae</taxon>
        <taxon>Pantherophis</taxon>
    </lineage>
</organism>
<dbReference type="KEGG" id="pgut:117675288"/>
<dbReference type="InParanoid" id="A0A6P9D1J3"/>
<feature type="compositionally biased region" description="Acidic residues" evidence="2">
    <location>
        <begin position="251"/>
        <end position="264"/>
    </location>
</feature>
<dbReference type="Pfam" id="PF00226">
    <property type="entry name" value="DnaJ"/>
    <property type="match status" value="1"/>
</dbReference>
<dbReference type="InterPro" id="IPR018253">
    <property type="entry name" value="DnaJ_domain_CS"/>
</dbReference>
<dbReference type="GO" id="GO:0051082">
    <property type="term" value="F:unfolded protein binding"/>
    <property type="evidence" value="ECO:0007669"/>
    <property type="project" value="InterPro"/>
</dbReference>
<evidence type="ECO:0000259" key="3">
    <source>
        <dbReference type="PROSITE" id="PS50076"/>
    </source>
</evidence>
<keyword evidence="4" id="KW-1185">Reference proteome</keyword>
<dbReference type="SUPFAM" id="SSF46565">
    <property type="entry name" value="Chaperone J-domain"/>
    <property type="match status" value="1"/>
</dbReference>
<dbReference type="PROSITE" id="PS00636">
    <property type="entry name" value="DNAJ_1"/>
    <property type="match status" value="1"/>
</dbReference>
<accession>A0A6P9D1J3</accession>
<dbReference type="Gene3D" id="1.10.287.110">
    <property type="entry name" value="DnaJ domain"/>
    <property type="match status" value="1"/>
</dbReference>
<dbReference type="CDD" id="cd06257">
    <property type="entry name" value="DnaJ"/>
    <property type="match status" value="1"/>
</dbReference>
<dbReference type="OMA" id="FTYDEYD"/>
<feature type="compositionally biased region" description="Basic and acidic residues" evidence="2">
    <location>
        <begin position="238"/>
        <end position="250"/>
    </location>
</feature>
<dbReference type="SMART" id="SM00271">
    <property type="entry name" value="DnaJ"/>
    <property type="match status" value="1"/>
</dbReference>
<dbReference type="InterPro" id="IPR043183">
    <property type="entry name" value="DNJB2/6-like"/>
</dbReference>
<sequence length="264" mass="30194">MVEYYEALGLPKTASLDDIKKAYRKKALKWHPDKNPENKQFAEQRFKEIAEAYEVLSDKNKRDVYDLYGKDGLMGRGRPGGSAGSNISSEYMFHFRSAHDVFREFFGGRDPFFGDPMAFTSCVGGKGFSFYSSSTNFFNGKQITTKRIIKDGQERVEVEENGQLKSVVVNGVPADRTPMRETGGHFIRSKPTRYRSLPQFTYDEYDSDPNRKVLKVRRIFPIKNTNNTVGGESPEEDSNSHTDSESHQDDEFQSEDDESHIDEF</sequence>
<gene>
    <name evidence="5" type="primary">LOC117675288</name>
</gene>
<reference evidence="5" key="1">
    <citation type="submission" date="2025-08" db="UniProtKB">
        <authorList>
            <consortium name="RefSeq"/>
        </authorList>
    </citation>
    <scope>IDENTIFICATION</scope>
    <source>
        <tissue evidence="5">Blood</tissue>
    </source>
</reference>